<sequence>MSFMMPMPADSRHQQEPAAPARTAERRTSRAAARAGPNPSTDAQIQDAAAQALATAVIPKRHVIFPDPVAFRYVCSNPSPPAGNMDNPMLIGGSSTPSFLQNEPYVSLVERQTFLSGYELYLVEQWACSRKSPTLVVATHTGDDKDRISAGILAIPEDNMLWSTRLQLYFKAANQYHARPKETGMGQLLVTNLSNFPSSLTVIPVPDGDIRRHRQTFIVNEDLKRLGCAGRSGLTLTEPPEATRSKFHQLYKTSERIPFMQSVTELVKLCQVALYMFDKLEPEYIDGLLCDITEAAIGDWWTEIGAEHYNYEPSDGILGPSTVSALLGMLMGARNRLSCQGAPVSKDVFDIESTKRGISYFQKAQKLDKTRRLDRQTLFRLHNSTAKAAAGEGWGVQKAVNSTVTGIGGKRGEIVMDMVSGKDKGGLADVETLDLDRFIKLAYGEQSKWLWHGKQRRAPLGSRDLDHELGGLLLGRGDLSNHASRTGTASHPDDEAVFRRSEDLQAAPPSRIGTGATSDTFGDRDGGRRAVFKSVAGNAKSGLGRIKDAVGGTRRGHGRWPSSAIRDDLPEHLQTLNLSMENARGSGIMSGPATVGRAFTWKEKPEEYLAALRRGDPDALRGLQGNVLEPASADAAISQSKLPRGDVSRAPDLERLETIGAEIRDEVLSRAPSAVRPEIVETDFEGPLLESERTGDQKYLRLCRRHSSPSHATGPSHAPNENRYPRRLSFSDAEEAILDWVEIMPISDIAGDDAGAATAQIVVLAQLARQVDLMVNSVGPWVGEKIKLVEALDERYSKDAAELQAHYRQLSEACERVRMDSEGIVADERQSLELSIKELETMVAQLEYEINALVFKVHEVEDGIVHFERQVVDVESRAEELKRQLETESWLHWFVRTLTGVGTGPNITRSL</sequence>
<feature type="region of interest" description="Disordered" evidence="2">
    <location>
        <begin position="706"/>
        <end position="725"/>
    </location>
</feature>
<dbReference type="PANTHER" id="PTHR31011:SF2">
    <property type="entry name" value="PROTEIN STB2-RELATED"/>
    <property type="match status" value="1"/>
</dbReference>
<dbReference type="EMBL" id="CP023324">
    <property type="protein sequence ID" value="ATY62044.1"/>
    <property type="molecule type" value="Genomic_DNA"/>
</dbReference>
<feature type="coiled-coil region" evidence="1">
    <location>
        <begin position="800"/>
        <end position="884"/>
    </location>
</feature>
<dbReference type="VEuPathDB" id="FungiDB:CCM_00082"/>
<dbReference type="Proteomes" id="UP000323067">
    <property type="component" value="Chromosome vii"/>
</dbReference>
<dbReference type="VEuPathDB" id="FungiDB:A9K55_007518"/>
<evidence type="ECO:0000313" key="5">
    <source>
        <dbReference type="Proteomes" id="UP000323067"/>
    </source>
</evidence>
<dbReference type="GO" id="GO:0070822">
    <property type="term" value="C:Sin3-type complex"/>
    <property type="evidence" value="ECO:0007669"/>
    <property type="project" value="TreeGrafter"/>
</dbReference>
<dbReference type="InterPro" id="IPR059025">
    <property type="entry name" value="STB6_N"/>
</dbReference>
<proteinExistence type="predicted"/>
<dbReference type="AlphaFoldDB" id="A0A2H4SG09"/>
<feature type="region of interest" description="Disordered" evidence="2">
    <location>
        <begin position="1"/>
        <end position="44"/>
    </location>
</feature>
<protein>
    <submittedName>
        <fullName evidence="4">Sin3 complex subunit Stb2</fullName>
    </submittedName>
</protein>
<organism evidence="4 5">
    <name type="scientific">Cordyceps militaris</name>
    <name type="common">Caterpillar fungus</name>
    <name type="synonym">Clavaria militaris</name>
    <dbReference type="NCBI Taxonomy" id="73501"/>
    <lineage>
        <taxon>Eukaryota</taxon>
        <taxon>Fungi</taxon>
        <taxon>Dikarya</taxon>
        <taxon>Ascomycota</taxon>
        <taxon>Pezizomycotina</taxon>
        <taxon>Sordariomycetes</taxon>
        <taxon>Hypocreomycetidae</taxon>
        <taxon>Hypocreales</taxon>
        <taxon>Cordycipitaceae</taxon>
        <taxon>Cordyceps</taxon>
    </lineage>
</organism>
<dbReference type="Pfam" id="PF25995">
    <property type="entry name" value="STB6_N"/>
    <property type="match status" value="1"/>
</dbReference>
<evidence type="ECO:0000256" key="1">
    <source>
        <dbReference type="SAM" id="Coils"/>
    </source>
</evidence>
<dbReference type="PANTHER" id="PTHR31011">
    <property type="entry name" value="PROTEIN STB2-RELATED"/>
    <property type="match status" value="1"/>
</dbReference>
<name>A0A2H4SG09_CORMI</name>
<reference evidence="4 5" key="1">
    <citation type="journal article" date="2017" name="BMC Genomics">
        <title>Chromosome level assembly and secondary metabolite potential of the parasitic fungus Cordyceps militaris.</title>
        <authorList>
            <person name="Kramer G.J."/>
            <person name="Nodwell J.R."/>
        </authorList>
    </citation>
    <scope>NUCLEOTIDE SEQUENCE [LARGE SCALE GENOMIC DNA]</scope>
    <source>
        <strain evidence="4 5">ATCC 34164</strain>
    </source>
</reference>
<dbReference type="InterPro" id="IPR038919">
    <property type="entry name" value="STB2/STB2"/>
</dbReference>
<feature type="domain" description="STB6-like N-terminal" evidence="3">
    <location>
        <begin position="99"/>
        <end position="226"/>
    </location>
</feature>
<accession>A0A2H4SG09</accession>
<feature type="compositionally biased region" description="Low complexity" evidence="2">
    <location>
        <begin position="30"/>
        <end position="44"/>
    </location>
</feature>
<gene>
    <name evidence="4" type="ORF">A9K55_007518</name>
</gene>
<evidence type="ECO:0000313" key="4">
    <source>
        <dbReference type="EMBL" id="ATY62044.1"/>
    </source>
</evidence>
<keyword evidence="1" id="KW-0175">Coiled coil</keyword>
<dbReference type="OrthoDB" id="19806at2759"/>
<evidence type="ECO:0000259" key="3">
    <source>
        <dbReference type="Pfam" id="PF25995"/>
    </source>
</evidence>
<evidence type="ECO:0000256" key="2">
    <source>
        <dbReference type="SAM" id="MobiDB-lite"/>
    </source>
</evidence>
<feature type="region of interest" description="Disordered" evidence="2">
    <location>
        <begin position="501"/>
        <end position="527"/>
    </location>
</feature>